<keyword evidence="5 10" id="KW-0276">Fatty acid metabolism</keyword>
<comment type="similarity">
    <text evidence="10">Belongs to the ELO family.</text>
</comment>
<evidence type="ECO:0000256" key="6">
    <source>
        <dbReference type="ARBA" id="ARBA00022989"/>
    </source>
</evidence>
<gene>
    <name evidence="12" type="primary">LOC115881897</name>
</gene>
<evidence type="ECO:0000256" key="5">
    <source>
        <dbReference type="ARBA" id="ARBA00022832"/>
    </source>
</evidence>
<evidence type="ECO:0000313" key="12">
    <source>
        <dbReference type="RefSeq" id="XP_030755479.1"/>
    </source>
</evidence>
<keyword evidence="8 10" id="KW-0472">Membrane</keyword>
<dbReference type="GO" id="GO:0005789">
    <property type="term" value="C:endoplasmic reticulum membrane"/>
    <property type="evidence" value="ECO:0007669"/>
    <property type="project" value="TreeGrafter"/>
</dbReference>
<protein>
    <recommendedName>
        <fullName evidence="10">Elongation of very long chain fatty acids protein</fullName>
        <ecNumber evidence="10">2.3.1.199</ecNumber>
    </recommendedName>
    <alternativeName>
        <fullName evidence="10">Very-long-chain 3-oxoacyl-CoA synthase</fullName>
    </alternativeName>
</protein>
<keyword evidence="4 10" id="KW-0812">Transmembrane</keyword>
<dbReference type="RefSeq" id="XP_030755479.1">
    <property type="nucleotide sequence ID" value="XM_030899619.1"/>
</dbReference>
<dbReference type="InterPro" id="IPR002076">
    <property type="entry name" value="ELO_fam"/>
</dbReference>
<feature type="transmembrane region" description="Helical" evidence="10">
    <location>
        <begin position="112"/>
        <end position="133"/>
    </location>
</feature>
<comment type="catalytic activity">
    <reaction evidence="10">
        <text>a very-long-chain acyl-CoA + malonyl-CoA + H(+) = a very-long-chain 3-oxoacyl-CoA + CO2 + CoA</text>
        <dbReference type="Rhea" id="RHEA:32727"/>
        <dbReference type="ChEBI" id="CHEBI:15378"/>
        <dbReference type="ChEBI" id="CHEBI:16526"/>
        <dbReference type="ChEBI" id="CHEBI:57287"/>
        <dbReference type="ChEBI" id="CHEBI:57384"/>
        <dbReference type="ChEBI" id="CHEBI:90725"/>
        <dbReference type="ChEBI" id="CHEBI:90736"/>
        <dbReference type="EC" id="2.3.1.199"/>
    </reaction>
</comment>
<evidence type="ECO:0000256" key="4">
    <source>
        <dbReference type="ARBA" id="ARBA00022692"/>
    </source>
</evidence>
<evidence type="ECO:0000256" key="8">
    <source>
        <dbReference type="ARBA" id="ARBA00023136"/>
    </source>
</evidence>
<dbReference type="PROSITE" id="PS01188">
    <property type="entry name" value="ELO"/>
    <property type="match status" value="1"/>
</dbReference>
<feature type="transmembrane region" description="Helical" evidence="10">
    <location>
        <begin position="145"/>
        <end position="162"/>
    </location>
</feature>
<name>A0A6J2XXT8_SITOR</name>
<evidence type="ECO:0000256" key="1">
    <source>
        <dbReference type="ARBA" id="ARBA00004141"/>
    </source>
</evidence>
<dbReference type="InterPro" id="IPR030457">
    <property type="entry name" value="ELO_CS"/>
</dbReference>
<organism evidence="11 12">
    <name type="scientific">Sitophilus oryzae</name>
    <name type="common">Rice weevil</name>
    <name type="synonym">Curculio oryzae</name>
    <dbReference type="NCBI Taxonomy" id="7048"/>
    <lineage>
        <taxon>Eukaryota</taxon>
        <taxon>Metazoa</taxon>
        <taxon>Ecdysozoa</taxon>
        <taxon>Arthropoda</taxon>
        <taxon>Hexapoda</taxon>
        <taxon>Insecta</taxon>
        <taxon>Pterygota</taxon>
        <taxon>Neoptera</taxon>
        <taxon>Endopterygota</taxon>
        <taxon>Coleoptera</taxon>
        <taxon>Polyphaga</taxon>
        <taxon>Cucujiformia</taxon>
        <taxon>Curculionidae</taxon>
        <taxon>Dryophthorinae</taxon>
        <taxon>Sitophilus</taxon>
    </lineage>
</organism>
<accession>A0A6J2XXT8</accession>
<evidence type="ECO:0000256" key="7">
    <source>
        <dbReference type="ARBA" id="ARBA00023098"/>
    </source>
</evidence>
<dbReference type="GO" id="GO:0009922">
    <property type="term" value="F:fatty acid elongase activity"/>
    <property type="evidence" value="ECO:0007669"/>
    <property type="project" value="UniProtKB-EC"/>
</dbReference>
<feature type="transmembrane region" description="Helical" evidence="10">
    <location>
        <begin position="232"/>
        <end position="254"/>
    </location>
</feature>
<reference evidence="12" key="1">
    <citation type="submission" date="2025-08" db="UniProtKB">
        <authorList>
            <consortium name="RefSeq"/>
        </authorList>
    </citation>
    <scope>IDENTIFICATION</scope>
    <source>
        <tissue evidence="12">Gonads</tissue>
    </source>
</reference>
<dbReference type="Pfam" id="PF01151">
    <property type="entry name" value="ELO"/>
    <property type="match status" value="1"/>
</dbReference>
<dbReference type="OrthoDB" id="434092at2759"/>
<dbReference type="InParanoid" id="A0A6J2XXT8"/>
<feature type="transmembrane region" description="Helical" evidence="10">
    <location>
        <begin position="168"/>
        <end position="187"/>
    </location>
</feature>
<dbReference type="EC" id="2.3.1.199" evidence="10"/>
<evidence type="ECO:0000256" key="9">
    <source>
        <dbReference type="ARBA" id="ARBA00023160"/>
    </source>
</evidence>
<evidence type="ECO:0000256" key="2">
    <source>
        <dbReference type="ARBA" id="ARBA00022516"/>
    </source>
</evidence>
<keyword evidence="9 10" id="KW-0275">Fatty acid biosynthesis</keyword>
<dbReference type="PANTHER" id="PTHR11157">
    <property type="entry name" value="FATTY ACID ACYL TRANSFERASE-RELATED"/>
    <property type="match status" value="1"/>
</dbReference>
<dbReference type="GO" id="GO:0030148">
    <property type="term" value="P:sphingolipid biosynthetic process"/>
    <property type="evidence" value="ECO:0007669"/>
    <property type="project" value="TreeGrafter"/>
</dbReference>
<evidence type="ECO:0000256" key="10">
    <source>
        <dbReference type="RuleBase" id="RU361115"/>
    </source>
</evidence>
<dbReference type="PANTHER" id="PTHR11157:SF21">
    <property type="entry name" value="ELONGATION OF VERY LONG CHAIN FATTY ACIDS PROTEIN"/>
    <property type="match status" value="1"/>
</dbReference>
<sequence length="276" mass="32642">MALLLKRIFENYFWLMNDLSDPRTADLPLMSSPLPVVIVLFLYCKFVFDWGPNYMKNRPPFDLKYVMILYNTVQVLVNSYVVYICWTAWSVVDTQCTPVDYSNSYWGLKFLKITYLYFLLKMADLLDTVFFVLRKKNTHISFLHTYHHFGMVVLGWIAVKFIGGGHCYFVGLANCIVHSILYAYYLLTAYDSKYGRLVWLKKFITQTQLIQFGFILFMFTRLLFLQDCGFPKIVSLFLIPQNLFIIALFGDFYIRSYVLPQKKKEKKEISPEEKQE</sequence>
<comment type="subcellular location">
    <subcellularLocation>
        <location evidence="1">Membrane</location>
        <topology evidence="1">Multi-pass membrane protein</topology>
    </subcellularLocation>
</comment>
<keyword evidence="7 10" id="KW-0443">Lipid metabolism</keyword>
<dbReference type="AlphaFoldDB" id="A0A6J2XXT8"/>
<keyword evidence="3 10" id="KW-0808">Transferase</keyword>
<dbReference type="GO" id="GO:0034626">
    <property type="term" value="P:fatty acid elongation, polyunsaturated fatty acid"/>
    <property type="evidence" value="ECO:0007669"/>
    <property type="project" value="TreeGrafter"/>
</dbReference>
<evidence type="ECO:0000256" key="3">
    <source>
        <dbReference type="ARBA" id="ARBA00022679"/>
    </source>
</evidence>
<dbReference type="GO" id="GO:0042761">
    <property type="term" value="P:very long-chain fatty acid biosynthetic process"/>
    <property type="evidence" value="ECO:0007669"/>
    <property type="project" value="TreeGrafter"/>
</dbReference>
<dbReference type="GO" id="GO:0034625">
    <property type="term" value="P:fatty acid elongation, monounsaturated fatty acid"/>
    <property type="evidence" value="ECO:0007669"/>
    <property type="project" value="TreeGrafter"/>
</dbReference>
<dbReference type="GeneID" id="115881897"/>
<keyword evidence="2 10" id="KW-0444">Lipid biosynthesis</keyword>
<proteinExistence type="inferred from homology"/>
<dbReference type="GO" id="GO:0019367">
    <property type="term" value="P:fatty acid elongation, saturated fatty acid"/>
    <property type="evidence" value="ECO:0007669"/>
    <property type="project" value="TreeGrafter"/>
</dbReference>
<dbReference type="Proteomes" id="UP000504635">
    <property type="component" value="Unplaced"/>
</dbReference>
<dbReference type="KEGG" id="soy:115881897"/>
<keyword evidence="11" id="KW-1185">Reference proteome</keyword>
<feature type="transmembrane region" description="Helical" evidence="10">
    <location>
        <begin position="208"/>
        <end position="226"/>
    </location>
</feature>
<evidence type="ECO:0000313" key="11">
    <source>
        <dbReference type="Proteomes" id="UP000504635"/>
    </source>
</evidence>
<feature type="transmembrane region" description="Helical" evidence="10">
    <location>
        <begin position="29"/>
        <end position="48"/>
    </location>
</feature>
<keyword evidence="6 10" id="KW-1133">Transmembrane helix</keyword>
<feature type="transmembrane region" description="Helical" evidence="10">
    <location>
        <begin position="68"/>
        <end position="92"/>
    </location>
</feature>